<dbReference type="Pfam" id="PF01370">
    <property type="entry name" value="Epimerase"/>
    <property type="match status" value="1"/>
</dbReference>
<proteinExistence type="predicted"/>
<dbReference type="GO" id="GO:0005737">
    <property type="term" value="C:cytoplasm"/>
    <property type="evidence" value="ECO:0007669"/>
    <property type="project" value="TreeGrafter"/>
</dbReference>
<dbReference type="OrthoDB" id="10262413at2759"/>
<reference evidence="2" key="1">
    <citation type="journal article" date="2021" name="Nat. Commun.">
        <title>Genetic determinants of endophytism in the Arabidopsis root mycobiome.</title>
        <authorList>
            <person name="Mesny F."/>
            <person name="Miyauchi S."/>
            <person name="Thiergart T."/>
            <person name="Pickel B."/>
            <person name="Atanasova L."/>
            <person name="Karlsson M."/>
            <person name="Huettel B."/>
            <person name="Barry K.W."/>
            <person name="Haridas S."/>
            <person name="Chen C."/>
            <person name="Bauer D."/>
            <person name="Andreopoulos W."/>
            <person name="Pangilinan J."/>
            <person name="LaButti K."/>
            <person name="Riley R."/>
            <person name="Lipzen A."/>
            <person name="Clum A."/>
            <person name="Drula E."/>
            <person name="Henrissat B."/>
            <person name="Kohler A."/>
            <person name="Grigoriev I.V."/>
            <person name="Martin F.M."/>
            <person name="Hacquard S."/>
        </authorList>
    </citation>
    <scope>NUCLEOTIDE SEQUENCE</scope>
    <source>
        <strain evidence="2">MPI-CAGE-AT-0021</strain>
    </source>
</reference>
<dbReference type="AlphaFoldDB" id="A0A9P9E0Z5"/>
<dbReference type="SUPFAM" id="SSF51735">
    <property type="entry name" value="NAD(P)-binding Rossmann-fold domains"/>
    <property type="match status" value="1"/>
</dbReference>
<name>A0A9P9E0Z5_9HYPO</name>
<dbReference type="InterPro" id="IPR001509">
    <property type="entry name" value="Epimerase_deHydtase"/>
</dbReference>
<evidence type="ECO:0000313" key="3">
    <source>
        <dbReference type="Proteomes" id="UP000717696"/>
    </source>
</evidence>
<dbReference type="PANTHER" id="PTHR48079">
    <property type="entry name" value="PROTEIN YEEZ"/>
    <property type="match status" value="1"/>
</dbReference>
<gene>
    <name evidence="2" type="ORF">B0J13DRAFT_646173</name>
</gene>
<dbReference type="InterPro" id="IPR036291">
    <property type="entry name" value="NAD(P)-bd_dom_sf"/>
</dbReference>
<sequence>MSLNILITGAAGYIGGTLLNTLLAAEQTGILPEQIIAVVRSEEQKRSVSTLGVTVVGLDLSDNEEMIKVILKHNVDIVIHCASAADASLAKPLLLGLKKRMQESGKPAYFVHTSGASSFADTTGWHHGPIKDTDPVYDLMKQITTPYVIRQTDIAVLEYALECNVTTFMVVPPLAYGRGTGECKKSSFSLPTTIRASIANKAVYRFPEGTQWPAVHVVDLAHFYIRLATSIIQGKGLPSGRDGYFFTSAHQVSWHKTLDRIAAVLYARGLVSQPDVKAWPSEDLACQSLGLPPQYVQMGWNSSAVCTSENCQLVGWMPQWDEERFLRDMDDEVQAVLEAST</sequence>
<keyword evidence="3" id="KW-1185">Reference proteome</keyword>
<comment type="caution">
    <text evidence="2">The sequence shown here is derived from an EMBL/GenBank/DDBJ whole genome shotgun (WGS) entry which is preliminary data.</text>
</comment>
<dbReference type="Proteomes" id="UP000717696">
    <property type="component" value="Unassembled WGS sequence"/>
</dbReference>
<dbReference type="InterPro" id="IPR051783">
    <property type="entry name" value="NAD(P)-dependent_oxidoreduct"/>
</dbReference>
<accession>A0A9P9E0Z5</accession>
<feature type="domain" description="NAD-dependent epimerase/dehydratase" evidence="1">
    <location>
        <begin position="5"/>
        <end position="230"/>
    </location>
</feature>
<dbReference type="Gene3D" id="3.40.50.720">
    <property type="entry name" value="NAD(P)-binding Rossmann-like Domain"/>
    <property type="match status" value="1"/>
</dbReference>
<organism evidence="2 3">
    <name type="scientific">Dactylonectria estremocensis</name>
    <dbReference type="NCBI Taxonomy" id="1079267"/>
    <lineage>
        <taxon>Eukaryota</taxon>
        <taxon>Fungi</taxon>
        <taxon>Dikarya</taxon>
        <taxon>Ascomycota</taxon>
        <taxon>Pezizomycotina</taxon>
        <taxon>Sordariomycetes</taxon>
        <taxon>Hypocreomycetidae</taxon>
        <taxon>Hypocreales</taxon>
        <taxon>Nectriaceae</taxon>
        <taxon>Dactylonectria</taxon>
    </lineage>
</organism>
<dbReference type="GO" id="GO:0004029">
    <property type="term" value="F:aldehyde dehydrogenase (NAD+) activity"/>
    <property type="evidence" value="ECO:0007669"/>
    <property type="project" value="TreeGrafter"/>
</dbReference>
<evidence type="ECO:0000259" key="1">
    <source>
        <dbReference type="Pfam" id="PF01370"/>
    </source>
</evidence>
<evidence type="ECO:0000313" key="2">
    <source>
        <dbReference type="EMBL" id="KAH7128021.1"/>
    </source>
</evidence>
<protein>
    <recommendedName>
        <fullName evidence="1">NAD-dependent epimerase/dehydratase domain-containing protein</fullName>
    </recommendedName>
</protein>
<dbReference type="EMBL" id="JAGMUU010000022">
    <property type="protein sequence ID" value="KAH7128021.1"/>
    <property type="molecule type" value="Genomic_DNA"/>
</dbReference>
<dbReference type="PANTHER" id="PTHR48079:SF6">
    <property type="entry name" value="NAD(P)-BINDING DOMAIN-CONTAINING PROTEIN-RELATED"/>
    <property type="match status" value="1"/>
</dbReference>